<proteinExistence type="predicted"/>
<sequence length="47" mass="5120">MGADLFTILCHQGIGATGTVRPNAGIYKEIIQLKALDKKGKCDWTWG</sequence>
<gene>
    <name evidence="1" type="ORF">S40285_09767</name>
</gene>
<feature type="non-terminal residue" evidence="1">
    <location>
        <position position="47"/>
    </location>
</feature>
<dbReference type="OrthoDB" id="5149157at2759"/>
<name>A0A084R100_STAC4</name>
<dbReference type="Proteomes" id="UP000028524">
    <property type="component" value="Unassembled WGS sequence"/>
</dbReference>
<dbReference type="AlphaFoldDB" id="A0A084R100"/>
<protein>
    <submittedName>
        <fullName evidence="1">Uncharacterized protein</fullName>
    </submittedName>
</protein>
<organism evidence="1 2">
    <name type="scientific">Stachybotrys chlorohalonatus (strain IBT 40285)</name>
    <dbReference type="NCBI Taxonomy" id="1283841"/>
    <lineage>
        <taxon>Eukaryota</taxon>
        <taxon>Fungi</taxon>
        <taxon>Dikarya</taxon>
        <taxon>Ascomycota</taxon>
        <taxon>Pezizomycotina</taxon>
        <taxon>Sordariomycetes</taxon>
        <taxon>Hypocreomycetidae</taxon>
        <taxon>Hypocreales</taxon>
        <taxon>Stachybotryaceae</taxon>
        <taxon>Stachybotrys</taxon>
    </lineage>
</organism>
<dbReference type="EMBL" id="KL659331">
    <property type="protein sequence ID" value="KFA69885.1"/>
    <property type="molecule type" value="Genomic_DNA"/>
</dbReference>
<keyword evidence="2" id="KW-1185">Reference proteome</keyword>
<evidence type="ECO:0000313" key="2">
    <source>
        <dbReference type="Proteomes" id="UP000028524"/>
    </source>
</evidence>
<evidence type="ECO:0000313" key="1">
    <source>
        <dbReference type="EMBL" id="KFA69885.1"/>
    </source>
</evidence>
<accession>A0A084R100</accession>
<reference evidence="1 2" key="1">
    <citation type="journal article" date="2014" name="BMC Genomics">
        <title>Comparative genome sequencing reveals chemotype-specific gene clusters in the toxigenic black mold Stachybotrys.</title>
        <authorList>
            <person name="Semeiks J."/>
            <person name="Borek D."/>
            <person name="Otwinowski Z."/>
            <person name="Grishin N.V."/>
        </authorList>
    </citation>
    <scope>NUCLEOTIDE SEQUENCE [LARGE SCALE GENOMIC DNA]</scope>
    <source>
        <strain evidence="1 2">IBT 40285</strain>
    </source>
</reference>
<dbReference type="HOGENOM" id="CLU_3175684_0_0_1"/>
<dbReference type="InParanoid" id="A0A084R100"/>